<protein>
    <submittedName>
        <fullName evidence="1">Unannotated protein</fullName>
    </submittedName>
</protein>
<sequence>MGLRAHVHWERTSEQVVVLAPSGCNLRSERGGCPCVHDIGIPGEPTRHVTLCFGVTRRCVGGGVDGQRGFVSGDGLIVDGRTIGVERIPNRERDAKEALTADEPVTVESVHPVLITNAHVRRMPVKFFTAFKECFTQRKIATAIAQIPLTTGENFERAIALFEELHWVRDGLWFAIELVGLAQQIDDADLGLLDCLAGEFAISSNCALACGHDPFRCFGLDATVDADDRASFELKFAPPDDVGEIAERTNHRDTRTLFRIG</sequence>
<name>A0A6J6EP77_9ZZZZ</name>
<proteinExistence type="predicted"/>
<dbReference type="EMBL" id="CAEZTG010000188">
    <property type="protein sequence ID" value="CAB4578421.1"/>
    <property type="molecule type" value="Genomic_DNA"/>
</dbReference>
<reference evidence="1" key="1">
    <citation type="submission" date="2020-05" db="EMBL/GenBank/DDBJ databases">
        <authorList>
            <person name="Chiriac C."/>
            <person name="Salcher M."/>
            <person name="Ghai R."/>
            <person name="Kavagutti S V."/>
        </authorList>
    </citation>
    <scope>NUCLEOTIDE SEQUENCE</scope>
</reference>
<evidence type="ECO:0000313" key="1">
    <source>
        <dbReference type="EMBL" id="CAB4578421.1"/>
    </source>
</evidence>
<gene>
    <name evidence="1" type="ORF">UFOPK1603_01587</name>
</gene>
<dbReference type="AlphaFoldDB" id="A0A6J6EP77"/>
<accession>A0A6J6EP77</accession>
<organism evidence="1">
    <name type="scientific">freshwater metagenome</name>
    <dbReference type="NCBI Taxonomy" id="449393"/>
    <lineage>
        <taxon>unclassified sequences</taxon>
        <taxon>metagenomes</taxon>
        <taxon>ecological metagenomes</taxon>
    </lineage>
</organism>